<evidence type="ECO:0000256" key="4">
    <source>
        <dbReference type="ARBA" id="ARBA00022664"/>
    </source>
</evidence>
<keyword evidence="21" id="KW-1185">Reference proteome</keyword>
<dbReference type="InterPro" id="IPR001269">
    <property type="entry name" value="DUS_fam"/>
</dbReference>
<feature type="domain" description="DUS-like FMN-binding" evidence="19">
    <location>
        <begin position="33"/>
        <end position="333"/>
    </location>
</feature>
<evidence type="ECO:0000256" key="14">
    <source>
        <dbReference type="ARBA" id="ARBA00052996"/>
    </source>
</evidence>
<evidence type="ECO:0000256" key="18">
    <source>
        <dbReference type="PIRSR" id="PIRSR006621-2"/>
    </source>
</evidence>
<name>A0AAN7W3F7_9SACH</name>
<comment type="catalytic activity">
    <reaction evidence="10">
        <text>a 5,6-dihydrouridine in mRNA + NADP(+) = a uridine in mRNA + NADPH + H(+)</text>
        <dbReference type="Rhea" id="RHEA:69855"/>
        <dbReference type="Rhea" id="RHEA-COMP:14658"/>
        <dbReference type="Rhea" id="RHEA-COMP:17789"/>
        <dbReference type="ChEBI" id="CHEBI:15378"/>
        <dbReference type="ChEBI" id="CHEBI:57783"/>
        <dbReference type="ChEBI" id="CHEBI:58349"/>
        <dbReference type="ChEBI" id="CHEBI:65315"/>
        <dbReference type="ChEBI" id="CHEBI:74443"/>
    </reaction>
    <physiologicalReaction direction="right-to-left" evidence="10">
        <dbReference type="Rhea" id="RHEA:69857"/>
    </physiologicalReaction>
</comment>
<keyword evidence="4" id="KW-0507">mRNA processing</keyword>
<comment type="similarity">
    <text evidence="15">Belongs to the Dus family. Dus4 subfamily.</text>
</comment>
<proteinExistence type="inferred from homology"/>
<keyword evidence="5 16" id="KW-0819">tRNA processing</keyword>
<sequence>MLEPKRLTVENDPLHIIKTRLQTHGRPATISGPMVRYSKLPFRQLCHYYNTDITYTPMILAREFVRNRNARIADFTTNLADSPVVAQVGVNNTTDLLRVIEMIGPFVDGISVNCGCPIKEQVREGIGCALIYNEDLMVDMVKTVKCKYGSRLRLEMKIRIHEHDKPLRTLRLCERLCDAGVDWITVHGRLKSTRSSQPVDLNAIKYIVDGLKGKNVPIVANGDCFTVADMERIQSFTGCHGVMSARGLLSNPALFAGYNKCPWGCLERFVYYCVEIGGLPLQLILHHVYCMMENMQVMRRYLKQIMSLSSIIDLILWLETNFEFSRYGEEGFGARVDVPYRK</sequence>
<evidence type="ECO:0000256" key="1">
    <source>
        <dbReference type="ARBA" id="ARBA00001917"/>
    </source>
</evidence>
<evidence type="ECO:0000256" key="8">
    <source>
        <dbReference type="ARBA" id="ARBA00023027"/>
    </source>
</evidence>
<comment type="catalytic activity">
    <reaction evidence="12">
        <text>5,6-dihydrouridine(20a) in tRNA + NAD(+) = uridine(20a) in tRNA + NADH + H(+)</text>
        <dbReference type="Rhea" id="RHEA:53348"/>
        <dbReference type="Rhea" id="RHEA-COMP:13535"/>
        <dbReference type="Rhea" id="RHEA-COMP:13536"/>
        <dbReference type="ChEBI" id="CHEBI:15378"/>
        <dbReference type="ChEBI" id="CHEBI:57540"/>
        <dbReference type="ChEBI" id="CHEBI:57945"/>
        <dbReference type="ChEBI" id="CHEBI:65315"/>
        <dbReference type="ChEBI" id="CHEBI:74443"/>
        <dbReference type="EC" id="1.3.1.90"/>
    </reaction>
    <physiologicalReaction direction="right-to-left" evidence="12">
        <dbReference type="Rhea" id="RHEA:53350"/>
    </physiologicalReaction>
</comment>
<dbReference type="InterPro" id="IPR035587">
    <property type="entry name" value="DUS-like_FMN-bd"/>
</dbReference>
<dbReference type="Proteomes" id="UP001306508">
    <property type="component" value="Unassembled WGS sequence"/>
</dbReference>
<comment type="catalytic activity">
    <reaction evidence="9">
        <text>a 5,6-dihydrouridine in mRNA + NAD(+) = a uridine in mRNA + NADH + H(+)</text>
        <dbReference type="Rhea" id="RHEA:69851"/>
        <dbReference type="Rhea" id="RHEA-COMP:14658"/>
        <dbReference type="Rhea" id="RHEA-COMP:17789"/>
        <dbReference type="ChEBI" id="CHEBI:15378"/>
        <dbReference type="ChEBI" id="CHEBI:57540"/>
        <dbReference type="ChEBI" id="CHEBI:57945"/>
        <dbReference type="ChEBI" id="CHEBI:65315"/>
        <dbReference type="ChEBI" id="CHEBI:74443"/>
    </reaction>
    <physiologicalReaction direction="right-to-left" evidence="9">
        <dbReference type="Rhea" id="RHEA:69853"/>
    </physiologicalReaction>
</comment>
<dbReference type="GO" id="GO:0050660">
    <property type="term" value="F:flavin adenine dinucleotide binding"/>
    <property type="evidence" value="ECO:0007669"/>
    <property type="project" value="InterPro"/>
</dbReference>
<evidence type="ECO:0000256" key="16">
    <source>
        <dbReference type="PIRNR" id="PIRNR006621"/>
    </source>
</evidence>
<dbReference type="Pfam" id="PF01207">
    <property type="entry name" value="Dus"/>
    <property type="match status" value="1"/>
</dbReference>
<dbReference type="GO" id="GO:0102267">
    <property type="term" value="F:tRNA-dihydrouridine20b synthase activity"/>
    <property type="evidence" value="ECO:0007669"/>
    <property type="project" value="UniProtKB-ARBA"/>
</dbReference>
<comment type="caution">
    <text evidence="20">The sequence shown here is derived from an EMBL/GenBank/DDBJ whole genome shotgun (WGS) entry which is preliminary data.</text>
</comment>
<evidence type="ECO:0000256" key="5">
    <source>
        <dbReference type="ARBA" id="ARBA00022694"/>
    </source>
</evidence>
<evidence type="ECO:0000256" key="11">
    <source>
        <dbReference type="ARBA" id="ARBA00050434"/>
    </source>
</evidence>
<comment type="catalytic activity">
    <reaction evidence="11">
        <text>5,6-dihydrouridine(20b) in tRNA + NADP(+) = uridine(20b) in tRNA + NADPH + H(+)</text>
        <dbReference type="Rhea" id="RHEA:53356"/>
        <dbReference type="Rhea" id="RHEA-COMP:13537"/>
        <dbReference type="Rhea" id="RHEA-COMP:13538"/>
        <dbReference type="ChEBI" id="CHEBI:15378"/>
        <dbReference type="ChEBI" id="CHEBI:57783"/>
        <dbReference type="ChEBI" id="CHEBI:58349"/>
        <dbReference type="ChEBI" id="CHEBI:65315"/>
        <dbReference type="ChEBI" id="CHEBI:74443"/>
        <dbReference type="EC" id="1.3.1.90"/>
    </reaction>
    <physiologicalReaction direction="right-to-left" evidence="11">
        <dbReference type="Rhea" id="RHEA:53358"/>
    </physiologicalReaction>
</comment>
<feature type="binding site" evidence="18">
    <location>
        <begin position="245"/>
        <end position="246"/>
    </location>
    <ligand>
        <name>FMN</name>
        <dbReference type="ChEBI" id="CHEBI:58210"/>
    </ligand>
</feature>
<organism evidence="20 21">
    <name type="scientific">Arxiozyma heterogenica</name>
    <dbReference type="NCBI Taxonomy" id="278026"/>
    <lineage>
        <taxon>Eukaryota</taxon>
        <taxon>Fungi</taxon>
        <taxon>Dikarya</taxon>
        <taxon>Ascomycota</taxon>
        <taxon>Saccharomycotina</taxon>
        <taxon>Saccharomycetes</taxon>
        <taxon>Saccharomycetales</taxon>
        <taxon>Saccharomycetaceae</taxon>
        <taxon>Arxiozyma</taxon>
    </lineage>
</organism>
<gene>
    <name evidence="20" type="ORF">RI543_002120</name>
</gene>
<accession>A0AAN7W3F7</accession>
<dbReference type="GO" id="GO:0006397">
    <property type="term" value="P:mRNA processing"/>
    <property type="evidence" value="ECO:0007669"/>
    <property type="project" value="UniProtKB-KW"/>
</dbReference>
<dbReference type="PANTHER" id="PTHR11082">
    <property type="entry name" value="TRNA-DIHYDROURIDINE SYNTHASE"/>
    <property type="match status" value="1"/>
</dbReference>
<comment type="catalytic activity">
    <reaction evidence="14">
        <text>5,6-dihydrouridine(20a) in tRNA + NADP(+) = uridine(20a) in tRNA + NADPH + H(+)</text>
        <dbReference type="Rhea" id="RHEA:53344"/>
        <dbReference type="Rhea" id="RHEA-COMP:13535"/>
        <dbReference type="Rhea" id="RHEA-COMP:13536"/>
        <dbReference type="ChEBI" id="CHEBI:15378"/>
        <dbReference type="ChEBI" id="CHEBI:57783"/>
        <dbReference type="ChEBI" id="CHEBI:58349"/>
        <dbReference type="ChEBI" id="CHEBI:65315"/>
        <dbReference type="ChEBI" id="CHEBI:74443"/>
        <dbReference type="EC" id="1.3.1.90"/>
    </reaction>
    <physiologicalReaction direction="right-to-left" evidence="14">
        <dbReference type="Rhea" id="RHEA:53346"/>
    </physiologicalReaction>
</comment>
<feature type="active site" description="Proton donor" evidence="17">
    <location>
        <position position="116"/>
    </location>
</feature>
<feature type="binding site" evidence="18">
    <location>
        <begin position="33"/>
        <end position="35"/>
    </location>
    <ligand>
        <name>FMN</name>
        <dbReference type="ChEBI" id="CHEBI:58210"/>
    </ligand>
</feature>
<dbReference type="InterPro" id="IPR013785">
    <property type="entry name" value="Aldolase_TIM"/>
</dbReference>
<dbReference type="EMBL" id="JAWIZZ010000041">
    <property type="protein sequence ID" value="KAK5780364.1"/>
    <property type="molecule type" value="Genomic_DNA"/>
</dbReference>
<comment type="function">
    <text evidence="16">Catalyzes the synthesis of dihydrouridine, a modified base found in the D-loop of most tRNAs.</text>
</comment>
<keyword evidence="6" id="KW-0521">NADP</keyword>
<feature type="binding site" evidence="18">
    <location>
        <position position="87"/>
    </location>
    <ligand>
        <name>FMN</name>
        <dbReference type="ChEBI" id="CHEBI:58210"/>
    </ligand>
</feature>
<evidence type="ECO:0000256" key="13">
    <source>
        <dbReference type="ARBA" id="ARBA00051932"/>
    </source>
</evidence>
<evidence type="ECO:0000256" key="9">
    <source>
        <dbReference type="ARBA" id="ARBA00048342"/>
    </source>
</evidence>
<evidence type="ECO:0000313" key="21">
    <source>
        <dbReference type="Proteomes" id="UP001306508"/>
    </source>
</evidence>
<evidence type="ECO:0000256" key="17">
    <source>
        <dbReference type="PIRSR" id="PIRSR006621-1"/>
    </source>
</evidence>
<keyword evidence="8" id="KW-0520">NAD</keyword>
<dbReference type="AlphaFoldDB" id="A0AAN7W3F7"/>
<evidence type="ECO:0000256" key="10">
    <source>
        <dbReference type="ARBA" id="ARBA00049447"/>
    </source>
</evidence>
<evidence type="ECO:0000259" key="19">
    <source>
        <dbReference type="Pfam" id="PF01207"/>
    </source>
</evidence>
<dbReference type="CDD" id="cd02801">
    <property type="entry name" value="DUS_like_FMN"/>
    <property type="match status" value="1"/>
</dbReference>
<dbReference type="PANTHER" id="PTHR11082:SF31">
    <property type="entry name" value="TRNA-DIHYDROURIDINE(20A_20B) SYNTHASE [NAD(P)+]-LIKE"/>
    <property type="match status" value="1"/>
</dbReference>
<dbReference type="PIRSF" id="PIRSF006621">
    <property type="entry name" value="Dus"/>
    <property type="match status" value="1"/>
</dbReference>
<evidence type="ECO:0000256" key="3">
    <source>
        <dbReference type="ARBA" id="ARBA00022643"/>
    </source>
</evidence>
<dbReference type="Gene3D" id="3.20.20.70">
    <property type="entry name" value="Aldolase class I"/>
    <property type="match status" value="1"/>
</dbReference>
<reference evidence="21" key="1">
    <citation type="submission" date="2023-07" db="EMBL/GenBank/DDBJ databases">
        <title>A draft genome of Kazachstania heterogenica Y-27499.</title>
        <authorList>
            <person name="Donic C."/>
            <person name="Kralova J.S."/>
            <person name="Fidel L."/>
            <person name="Ben-Dor S."/>
            <person name="Jung S."/>
        </authorList>
    </citation>
    <scope>NUCLEOTIDE SEQUENCE [LARGE SCALE GENOMIC DNA]</scope>
    <source>
        <strain evidence="21">Y27499</strain>
    </source>
</reference>
<dbReference type="FunFam" id="3.20.20.70:FF:000159">
    <property type="entry name" value="tRNA-dihydrouridine synthase 4"/>
    <property type="match status" value="1"/>
</dbReference>
<keyword evidence="18" id="KW-0547">Nucleotide-binding</keyword>
<keyword evidence="7 16" id="KW-0560">Oxidoreductase</keyword>
<comment type="similarity">
    <text evidence="16">Belongs to the dus family.</text>
</comment>
<dbReference type="EC" id="1.3.1.-" evidence="16"/>
<evidence type="ECO:0000256" key="2">
    <source>
        <dbReference type="ARBA" id="ARBA00022630"/>
    </source>
</evidence>
<evidence type="ECO:0000256" key="7">
    <source>
        <dbReference type="ARBA" id="ARBA00023002"/>
    </source>
</evidence>
<keyword evidence="2 16" id="KW-0285">Flavoprotein</keyword>
<evidence type="ECO:0000256" key="15">
    <source>
        <dbReference type="ARBA" id="ARBA00060741"/>
    </source>
</evidence>
<evidence type="ECO:0000256" key="12">
    <source>
        <dbReference type="ARBA" id="ARBA00051779"/>
    </source>
</evidence>
<dbReference type="SUPFAM" id="SSF51395">
    <property type="entry name" value="FMN-linked oxidoreductases"/>
    <property type="match status" value="1"/>
</dbReference>
<protein>
    <recommendedName>
        <fullName evidence="16">tRNA-dihydrouridine synthase</fullName>
        <ecNumber evidence="16">1.3.1.-</ecNumber>
    </recommendedName>
</protein>
<keyword evidence="3 16" id="KW-0288">FMN</keyword>
<comment type="cofactor">
    <cofactor evidence="1 16 18">
        <name>FMN</name>
        <dbReference type="ChEBI" id="CHEBI:58210"/>
    </cofactor>
</comment>
<feature type="binding site" evidence="18">
    <location>
        <position position="187"/>
    </location>
    <ligand>
        <name>FMN</name>
        <dbReference type="ChEBI" id="CHEBI:58210"/>
    </ligand>
</feature>
<evidence type="ECO:0000256" key="6">
    <source>
        <dbReference type="ARBA" id="ARBA00022857"/>
    </source>
</evidence>
<dbReference type="GO" id="GO:0102266">
    <property type="term" value="F:tRNA-dihydrouridine20a synthase activity"/>
    <property type="evidence" value="ECO:0007669"/>
    <property type="project" value="UniProtKB-EC"/>
</dbReference>
<evidence type="ECO:0000313" key="20">
    <source>
        <dbReference type="EMBL" id="KAK5780364.1"/>
    </source>
</evidence>
<comment type="catalytic activity">
    <reaction evidence="13">
        <text>5,6-dihydrouridine(20b) in tRNA + NAD(+) = uridine(20b) in tRNA + NADH + H(+)</text>
        <dbReference type="Rhea" id="RHEA:53352"/>
        <dbReference type="Rhea" id="RHEA-COMP:13537"/>
        <dbReference type="Rhea" id="RHEA-COMP:13538"/>
        <dbReference type="ChEBI" id="CHEBI:15378"/>
        <dbReference type="ChEBI" id="CHEBI:57540"/>
        <dbReference type="ChEBI" id="CHEBI:57945"/>
        <dbReference type="ChEBI" id="CHEBI:65315"/>
        <dbReference type="ChEBI" id="CHEBI:74443"/>
        <dbReference type="EC" id="1.3.1.90"/>
    </reaction>
    <physiologicalReaction direction="right-to-left" evidence="13">
        <dbReference type="Rhea" id="RHEA:53354"/>
    </physiologicalReaction>
</comment>